<keyword evidence="5" id="KW-0539">Nucleus</keyword>
<name>A0A168PCT1_ABSGL</name>
<evidence type="ECO:0000313" key="10">
    <source>
        <dbReference type="EMBL" id="SAM02158.1"/>
    </source>
</evidence>
<evidence type="ECO:0000256" key="1">
    <source>
        <dbReference type="ARBA" id="ARBA00004123"/>
    </source>
</evidence>
<dbReference type="InterPro" id="IPR044210">
    <property type="entry name" value="Tfc3-like"/>
</dbReference>
<keyword evidence="4" id="KW-0804">Transcription</keyword>
<feature type="compositionally biased region" description="Low complexity" evidence="6">
    <location>
        <begin position="688"/>
        <end position="709"/>
    </location>
</feature>
<organism evidence="10">
    <name type="scientific">Absidia glauca</name>
    <name type="common">Pin mould</name>
    <dbReference type="NCBI Taxonomy" id="4829"/>
    <lineage>
        <taxon>Eukaryota</taxon>
        <taxon>Fungi</taxon>
        <taxon>Fungi incertae sedis</taxon>
        <taxon>Mucoromycota</taxon>
        <taxon>Mucoromycotina</taxon>
        <taxon>Mucoromycetes</taxon>
        <taxon>Mucorales</taxon>
        <taxon>Cunninghamellaceae</taxon>
        <taxon>Absidia</taxon>
    </lineage>
</organism>
<feature type="compositionally biased region" description="Pro residues" evidence="6">
    <location>
        <begin position="582"/>
        <end position="595"/>
    </location>
</feature>
<accession>A0A168PCT1</accession>
<keyword evidence="2" id="KW-0597">Phosphoprotein</keyword>
<dbReference type="GO" id="GO:0000127">
    <property type="term" value="C:transcription factor TFIIIC complex"/>
    <property type="evidence" value="ECO:0007669"/>
    <property type="project" value="InterPro"/>
</dbReference>
<dbReference type="GO" id="GO:0006384">
    <property type="term" value="P:transcription initiation at RNA polymerase III promoter"/>
    <property type="evidence" value="ECO:0007669"/>
    <property type="project" value="InterPro"/>
</dbReference>
<evidence type="ECO:0000256" key="5">
    <source>
        <dbReference type="ARBA" id="ARBA00023242"/>
    </source>
</evidence>
<feature type="region of interest" description="Disordered" evidence="6">
    <location>
        <begin position="560"/>
        <end position="810"/>
    </location>
</feature>
<feature type="compositionally biased region" description="Polar residues" evidence="6">
    <location>
        <begin position="792"/>
        <end position="810"/>
    </location>
</feature>
<feature type="compositionally biased region" description="Polar residues" evidence="6">
    <location>
        <begin position="560"/>
        <end position="578"/>
    </location>
</feature>
<dbReference type="OMA" id="THCISEE"/>
<dbReference type="InterPro" id="IPR046488">
    <property type="entry name" value="Sfc3/Tfc3_C"/>
</dbReference>
<dbReference type="Pfam" id="PF04182">
    <property type="entry name" value="B-block_TFIIIC"/>
    <property type="match status" value="1"/>
</dbReference>
<dbReference type="InParanoid" id="A0A168PCT1"/>
<evidence type="ECO:0000259" key="9">
    <source>
        <dbReference type="Pfam" id="PF24538"/>
    </source>
</evidence>
<dbReference type="InterPro" id="IPR001005">
    <property type="entry name" value="SANT/Myb"/>
</dbReference>
<dbReference type="Proteomes" id="UP000078561">
    <property type="component" value="Unassembled WGS sequence"/>
</dbReference>
<sequence>MLDKVILRLKEEVAMDGYKGTSITDVWVYVRRFLGEEVNNNSITGNKEPTVDLPYQKFFWRHLRHVSNLSFFHQDQLATVEKQLKDNGAEDEDKDDVELDYDFITDITQLEYDQVEANYGSNLRIVADKALQEAQLLVGVPVGQVLSKSLRNYLTTILQAREAGITQSQITKVWNADPRSAGHYVKTLEQKGAIDRTHVVYNSTRTNLCVHIRFKNRDSSALETREGIGCANVNMLGVVYGQAAVKARLTGLLKDANNNMMFSTDIMAAMGFDLTDAKAKKWFNRALDTLVHDNIIRKLSAVAEGGRPQRCIQLLDNSPNPSSPVIHDGTSTTSGEPGRFILKAKNTLPDTHVFMDGASLDYQILRTIQASGTEGVTHMEIASAVRCDHHRMSARALERLCEITGDERLKFGVEKALEFEGRNRRYRYYAYAAYLEKTTSNAPIIPDTIQPFTFDESNLEEVDNTTLDPGARMYQRKKSPGRPRKYPVAAPGAAPRPRGRPPKKAKATTNTPAPVAPTASTTETTSAAQQHLPSVSSSSAPVENSQRPRSPNLYVALSLDSTPPEVSSEQTDNTNQAIPSGPDNPPPICSNPPHIPVQQHLPDASSTTPPVSTVTPPPSQQQTLSAGNSSSTLPALVNSPPTNLTANKRLPPDTPSESSPLKKPRTKPSGTITSYFTAIPRSNKRTTRSTATTTTTTTTTNATDTTRSAIVVQPLGTESPTISVPSPVTEVAGITSSEAASSTAESTPAVDSTSAVDSTPAADATPAADSTPAIDTTPAADSTPAIDTTPASESTPAAGNTGSRLNNLSPGVTFDYKKKPAMINHYLEQRKQVLLAVLEETNIVDKGVMLRKLYGEKYVELFGQDGATRTFNIDIKTLWRSACSLASEGLAHVREGEVLLLNGKRSKKALLISKSLDPNGPEVNSFFEHMAERRVLQPSVLKLEPVARTDLVVESLDDRLKRMEQSLKEVQANGNLVDAKRLETDIQAIKKSAATSNGVLPPLSRQSNWLTLSMQFGYINSRIIRVKMFHEYLLDLLLSGDIDGVDSDARTIPTTVMIMNMTVGLFCKILGVFAPTNEFSDFMQDEKNEHLKLGDLSDSIRGCIFQARNRFRLRLRLMIDCLVLLGVVENVGSIAPSIKGVADIDKSSGAPSHLRLKYRLATETSILNYRLPGYPPVRTHSLMDQESLLAYWNDLEHVYTKSDLEENEATTTTPQVPENEGGAWIKALYCAKNWSLNVMFTRQQRETMNKYVDRRQRTTPIKNLLLCKTIAAEIGANLSGVHLYYMKVEEAMDPGLRRIRHRKETKPRAPRRSRYQLATNNDHLISAPFKYKRSQPLTAMAKLASQQRAGDEGSDDDSSVPMLTQAELTTKLVKPRGARRTWTMEEDDLLKLCFVINSHAKQHGRRFLWAPISNIINRFTANQCRGRLAIIREQSTHAEDIQSIHIRWIWFYKKGVEEGVLIRWRDLADEDFDLVKYVTYYLQLSQSDEFKGSQIGSIRLPANASILEHNYSITPVTALNTQTNDFFEDEYHQKDSAIAKRQTLYLHPFTIRTNKSDCFDNSIDRSRRDLDIKQRRIYLLKQFFKMLLFTPGELYDPYYAHAFISNFPKDLVKTAVDQSRKEFVLAKTKGDRLFNRRIPKTLLGISERFMRNLTMQLPENIWSQAREYQKSLSVAGTSSVNPVELNSSMMLCLLDFVSAGKLSITIADIDAFSEKFNKAHHASRRLDESSQHYDMSITMTEPCTIAPSSITTTTRTEQEIKPLTLTQLDSTLASLCCDQDSQMTTLLHSIVKLLQTRGNSGATMVEIKEEVAASIDPSDEALVSAVHLITNVATPPLAVSVGYSDARLVLATQLDIWAIQPSTVQVPSVITSRPKRRKVHDLNPTDQDTTTVKEEEQQPTLSDDNDDDNDDDDDDDDDDDNDEETMTQEGSSDTNKKTKRSKRYRPNDFYSVSSDRQEELKRGRKGVIMPLMWNDINGHLLKPIWKGCLDIVVEALLNRPGVTFGHLCRSLSATLLPLEISDLLTTLAQWGALRKVVVSTAGTSGLFKSDRSPLCTVPDNAIASSRHTSYWLVPGFYNHFPHIE</sequence>
<dbReference type="EMBL" id="LT553674">
    <property type="protein sequence ID" value="SAM02158.1"/>
    <property type="molecule type" value="Genomic_DNA"/>
</dbReference>
<feature type="domain" description="B-block binding subunit of TFIIIC" evidence="7">
    <location>
        <begin position="154"/>
        <end position="214"/>
    </location>
</feature>
<comment type="subcellular location">
    <subcellularLocation>
        <location evidence="1">Nucleus</location>
    </subcellularLocation>
</comment>
<keyword evidence="11" id="KW-1185">Reference proteome</keyword>
<proteinExistence type="predicted"/>
<dbReference type="Pfam" id="PF20222">
    <property type="entry name" value="DUF6581"/>
    <property type="match status" value="1"/>
</dbReference>
<feature type="region of interest" description="Disordered" evidence="6">
    <location>
        <begin position="456"/>
        <end position="548"/>
    </location>
</feature>
<evidence type="ECO:0000256" key="2">
    <source>
        <dbReference type="ARBA" id="ARBA00022553"/>
    </source>
</evidence>
<feature type="domain" description="Transcription factor tau subunit sfc3/Tfc3 C-terminal" evidence="8">
    <location>
        <begin position="1378"/>
        <end position="1743"/>
    </location>
</feature>
<evidence type="ECO:0000313" key="11">
    <source>
        <dbReference type="Proteomes" id="UP000078561"/>
    </source>
</evidence>
<feature type="region of interest" description="Disordered" evidence="6">
    <location>
        <begin position="316"/>
        <end position="336"/>
    </location>
</feature>
<feature type="compositionally biased region" description="Low complexity" evidence="6">
    <location>
        <begin position="605"/>
        <end position="614"/>
    </location>
</feature>
<feature type="compositionally biased region" description="Polar residues" evidence="6">
    <location>
        <begin position="716"/>
        <end position="726"/>
    </location>
</feature>
<evidence type="ECO:0000259" key="7">
    <source>
        <dbReference type="Pfam" id="PF04182"/>
    </source>
</evidence>
<keyword evidence="3" id="KW-0238">DNA-binding</keyword>
<dbReference type="CDD" id="cd00167">
    <property type="entry name" value="SANT"/>
    <property type="match status" value="1"/>
</dbReference>
<feature type="compositionally biased region" description="Low complexity" evidence="6">
    <location>
        <begin position="507"/>
        <end position="539"/>
    </location>
</feature>
<dbReference type="PANTHER" id="PTHR15180:SF1">
    <property type="entry name" value="GENERAL TRANSCRIPTION FACTOR 3C POLYPEPTIDE 1"/>
    <property type="match status" value="1"/>
</dbReference>
<dbReference type="GO" id="GO:0003677">
    <property type="term" value="F:DNA binding"/>
    <property type="evidence" value="ECO:0007669"/>
    <property type="project" value="UniProtKB-KW"/>
</dbReference>
<feature type="compositionally biased region" description="Low complexity" evidence="6">
    <location>
        <begin position="735"/>
        <end position="791"/>
    </location>
</feature>
<dbReference type="OrthoDB" id="68020at2759"/>
<feature type="compositionally biased region" description="Acidic residues" evidence="6">
    <location>
        <begin position="1903"/>
        <end position="1926"/>
    </location>
</feature>
<dbReference type="FunCoup" id="A0A168PCT1">
    <property type="interactions" value="6"/>
</dbReference>
<feature type="domain" description="DUF7599" evidence="9">
    <location>
        <begin position="245"/>
        <end position="322"/>
    </location>
</feature>
<evidence type="ECO:0000256" key="4">
    <source>
        <dbReference type="ARBA" id="ARBA00023163"/>
    </source>
</evidence>
<evidence type="ECO:0000256" key="6">
    <source>
        <dbReference type="SAM" id="MobiDB-lite"/>
    </source>
</evidence>
<feature type="compositionally biased region" description="Basic residues" evidence="6">
    <location>
        <begin position="474"/>
        <end position="485"/>
    </location>
</feature>
<dbReference type="GO" id="GO:0005634">
    <property type="term" value="C:nucleus"/>
    <property type="evidence" value="ECO:0007669"/>
    <property type="project" value="UniProtKB-SubCell"/>
</dbReference>
<dbReference type="PANTHER" id="PTHR15180">
    <property type="entry name" value="GENERAL TRANSCRIPTION FACTOR 3C POLYPEPTIDE 1"/>
    <property type="match status" value="1"/>
</dbReference>
<feature type="compositionally biased region" description="Basic residues" evidence="6">
    <location>
        <begin position="497"/>
        <end position="506"/>
    </location>
</feature>
<evidence type="ECO:0000256" key="3">
    <source>
        <dbReference type="ARBA" id="ARBA00023125"/>
    </source>
</evidence>
<dbReference type="GO" id="GO:0042791">
    <property type="term" value="P:5S class rRNA transcription by RNA polymerase III"/>
    <property type="evidence" value="ECO:0007669"/>
    <property type="project" value="TreeGrafter"/>
</dbReference>
<dbReference type="STRING" id="4829.A0A168PCT1"/>
<evidence type="ECO:0000259" key="8">
    <source>
        <dbReference type="Pfam" id="PF20222"/>
    </source>
</evidence>
<feature type="region of interest" description="Disordered" evidence="6">
    <location>
        <begin position="1341"/>
        <end position="1360"/>
    </location>
</feature>
<dbReference type="InterPro" id="IPR007309">
    <property type="entry name" value="TFIIIC_Bblock-bd"/>
</dbReference>
<feature type="region of interest" description="Disordered" evidence="6">
    <location>
        <begin position="1866"/>
        <end position="1942"/>
    </location>
</feature>
<protein>
    <submittedName>
        <fullName evidence="10">Uncharacterized protein</fullName>
    </submittedName>
</protein>
<gene>
    <name evidence="10" type="primary">ABSGL_07921.1 scaffold 9181</name>
</gene>
<dbReference type="InterPro" id="IPR056020">
    <property type="entry name" value="DUF7599"/>
</dbReference>
<feature type="compositionally biased region" description="Polar residues" evidence="6">
    <location>
        <begin position="624"/>
        <end position="646"/>
    </location>
</feature>
<reference evidence="10" key="1">
    <citation type="submission" date="2016-04" db="EMBL/GenBank/DDBJ databases">
        <authorList>
            <person name="Evans L.H."/>
            <person name="Alamgir A."/>
            <person name="Owens N."/>
            <person name="Weber N.D."/>
            <person name="Virtaneva K."/>
            <person name="Barbian K."/>
            <person name="Babar A."/>
            <person name="Rosenke K."/>
        </authorList>
    </citation>
    <scope>NUCLEOTIDE SEQUENCE [LARGE SCALE GENOMIC DNA]</scope>
    <source>
        <strain evidence="10">CBS 101.48</strain>
    </source>
</reference>
<dbReference type="Pfam" id="PF24538">
    <property type="entry name" value="DUF7599"/>
    <property type="match status" value="1"/>
</dbReference>